<protein>
    <submittedName>
        <fullName evidence="1">Uncharacterized protein</fullName>
    </submittedName>
</protein>
<evidence type="ECO:0000313" key="1">
    <source>
        <dbReference type="EMBL" id="XBL99937.1"/>
    </source>
</evidence>
<reference evidence="1" key="1">
    <citation type="submission" date="2024-05" db="EMBL/GenBank/DDBJ databases">
        <authorList>
            <person name="Yang L."/>
            <person name="Pan L."/>
        </authorList>
    </citation>
    <scope>NUCLEOTIDE SEQUENCE</scope>
    <source>
        <strain evidence="1">FCG-7</strain>
    </source>
</reference>
<dbReference type="KEGG" id="cmav:ABHF33_12805"/>
<dbReference type="EMBL" id="CP157355">
    <property type="protein sequence ID" value="XBL99937.1"/>
    <property type="molecule type" value="Genomic_DNA"/>
</dbReference>
<dbReference type="RefSeq" id="WP_348944313.1">
    <property type="nucleotide sequence ID" value="NZ_CP157355.1"/>
</dbReference>
<name>A0AAU7F876_9NEIS</name>
<accession>A0AAU7F876</accession>
<dbReference type="AlphaFoldDB" id="A0AAU7F876"/>
<gene>
    <name evidence="1" type="ORF">ABHF33_12805</name>
</gene>
<sequence length="227" mass="25773">METALEYLQGTKVAAESLFQVLDQYQNSWMRSFVDCVNSENITELRSHKEMLFSIDLSREVIAGSILQIAHAAIETYPPFNCEKAGIVVDIERTVNAYIKSGELKKLGKSSKLNGDRFSFPKKFCCGRLVADLPVGLIIYAGRNQYNHFGEVNRKLSPQNEAIFRHLNLSYPALPNGICFDLDSGRTEGRKRQFFSWSILCALGWVRQNELSGFDVYLKDLRSILCE</sequence>
<proteinExistence type="predicted"/>
<organism evidence="1">
    <name type="scientific">Chitinibacter mangrovi</name>
    <dbReference type="NCBI Taxonomy" id="3153927"/>
    <lineage>
        <taxon>Bacteria</taxon>
        <taxon>Pseudomonadati</taxon>
        <taxon>Pseudomonadota</taxon>
        <taxon>Betaproteobacteria</taxon>
        <taxon>Neisseriales</taxon>
        <taxon>Chitinibacteraceae</taxon>
        <taxon>Chitinibacter</taxon>
    </lineage>
</organism>